<dbReference type="InterPro" id="IPR003439">
    <property type="entry name" value="ABC_transporter-like_ATP-bd"/>
</dbReference>
<dbReference type="InterPro" id="IPR050763">
    <property type="entry name" value="ABC_transporter_ATP-binding"/>
</dbReference>
<keyword evidence="3" id="KW-0547">Nucleotide-binding</keyword>
<evidence type="ECO:0000256" key="1">
    <source>
        <dbReference type="ARBA" id="ARBA00005417"/>
    </source>
</evidence>
<name>A0ABT8HVZ6_9BACL</name>
<dbReference type="PANTHER" id="PTHR42711">
    <property type="entry name" value="ABC TRANSPORTER ATP-BINDING PROTEIN"/>
    <property type="match status" value="1"/>
</dbReference>
<dbReference type="EMBL" id="JAUHTR010000005">
    <property type="protein sequence ID" value="MDN4524950.1"/>
    <property type="molecule type" value="Genomic_DNA"/>
</dbReference>
<keyword evidence="2" id="KW-0813">Transport</keyword>
<dbReference type="Gene3D" id="3.40.50.300">
    <property type="entry name" value="P-loop containing nucleotide triphosphate hydrolases"/>
    <property type="match status" value="1"/>
</dbReference>
<evidence type="ECO:0000256" key="3">
    <source>
        <dbReference type="ARBA" id="ARBA00022741"/>
    </source>
</evidence>
<dbReference type="SMART" id="SM00382">
    <property type="entry name" value="AAA"/>
    <property type="match status" value="1"/>
</dbReference>
<evidence type="ECO:0000256" key="4">
    <source>
        <dbReference type="ARBA" id="ARBA00022840"/>
    </source>
</evidence>
<dbReference type="RefSeq" id="WP_301165996.1">
    <property type="nucleotide sequence ID" value="NZ_JAUHTR010000005.1"/>
</dbReference>
<dbReference type="Pfam" id="PF00005">
    <property type="entry name" value="ABC_tran"/>
    <property type="match status" value="1"/>
</dbReference>
<evidence type="ECO:0000256" key="2">
    <source>
        <dbReference type="ARBA" id="ARBA00022448"/>
    </source>
</evidence>
<dbReference type="PROSITE" id="PS50893">
    <property type="entry name" value="ABC_TRANSPORTER_2"/>
    <property type="match status" value="1"/>
</dbReference>
<dbReference type="CDD" id="cd03230">
    <property type="entry name" value="ABC_DR_subfamily_A"/>
    <property type="match status" value="1"/>
</dbReference>
<dbReference type="InterPro" id="IPR003593">
    <property type="entry name" value="AAA+_ATPase"/>
</dbReference>
<dbReference type="SUPFAM" id="SSF52540">
    <property type="entry name" value="P-loop containing nucleoside triphosphate hydrolases"/>
    <property type="match status" value="1"/>
</dbReference>
<comment type="similarity">
    <text evidence="1">Belongs to the ABC transporter superfamily.</text>
</comment>
<dbReference type="PANTHER" id="PTHR42711:SF5">
    <property type="entry name" value="ABC TRANSPORTER ATP-BINDING PROTEIN NATA"/>
    <property type="match status" value="1"/>
</dbReference>
<gene>
    <name evidence="6" type="ORF">QYB97_10705</name>
</gene>
<accession>A0ABT8HVZ6</accession>
<dbReference type="InterPro" id="IPR027417">
    <property type="entry name" value="P-loop_NTPase"/>
</dbReference>
<keyword evidence="7" id="KW-1185">Reference proteome</keyword>
<keyword evidence="4 6" id="KW-0067">ATP-binding</keyword>
<dbReference type="Proteomes" id="UP001172721">
    <property type="component" value="Unassembled WGS sequence"/>
</dbReference>
<feature type="domain" description="ABC transporter" evidence="5">
    <location>
        <begin position="4"/>
        <end position="229"/>
    </location>
</feature>
<evidence type="ECO:0000259" key="5">
    <source>
        <dbReference type="PROSITE" id="PS50893"/>
    </source>
</evidence>
<dbReference type="PROSITE" id="PS00211">
    <property type="entry name" value="ABC_TRANSPORTER_1"/>
    <property type="match status" value="1"/>
</dbReference>
<organism evidence="6 7">
    <name type="scientific">Fictibacillus fluitans</name>
    <dbReference type="NCBI Taxonomy" id="3058422"/>
    <lineage>
        <taxon>Bacteria</taxon>
        <taxon>Bacillati</taxon>
        <taxon>Bacillota</taxon>
        <taxon>Bacilli</taxon>
        <taxon>Bacillales</taxon>
        <taxon>Fictibacillaceae</taxon>
        <taxon>Fictibacillus</taxon>
    </lineage>
</organism>
<sequence length="305" mass="34768">MNVIELNQLTKRYGQSRGIEDITFSVKEGEIFGFIGPNGAGKSTTLRTLLSIIYPTSGSATIFGKDVVKHGPEIKKQIGYLPSEVFYYDKMKVKDLLKYSASFYKKDCKKRIRELAERMDLDLNKRIDDLSYGNRKKVGIVQGLLHEPKLIILDEPTGGLDPLMQQTFFELLKEENQKGATILFSSHILSEVQKMCDRVAIIKEGKLITVEKISTLQERNHKKIRIETRVPVDAGLFALDGVTKIESEAGNRISFLYSGDINLIMRRLAEIQLANLWVDEPDLEEIFLHYYEKEDVQDEHVPARA</sequence>
<protein>
    <submittedName>
        <fullName evidence="6">ABC transporter ATP-binding protein</fullName>
    </submittedName>
</protein>
<reference evidence="6" key="1">
    <citation type="submission" date="2023-07" db="EMBL/GenBank/DDBJ databases">
        <title>Fictibacillus sp. isolated from freshwater pond.</title>
        <authorList>
            <person name="Kirdat K."/>
            <person name="Bhat A."/>
            <person name="Mourya A."/>
            <person name="Yadav A."/>
        </authorList>
    </citation>
    <scope>NUCLEOTIDE SEQUENCE</scope>
    <source>
        <strain evidence="6">NE201</strain>
    </source>
</reference>
<comment type="caution">
    <text evidence="6">The sequence shown here is derived from an EMBL/GenBank/DDBJ whole genome shotgun (WGS) entry which is preliminary data.</text>
</comment>
<dbReference type="GO" id="GO:0005524">
    <property type="term" value="F:ATP binding"/>
    <property type="evidence" value="ECO:0007669"/>
    <property type="project" value="UniProtKB-KW"/>
</dbReference>
<dbReference type="InterPro" id="IPR017871">
    <property type="entry name" value="ABC_transporter-like_CS"/>
</dbReference>
<evidence type="ECO:0000313" key="6">
    <source>
        <dbReference type="EMBL" id="MDN4524950.1"/>
    </source>
</evidence>
<proteinExistence type="inferred from homology"/>
<evidence type="ECO:0000313" key="7">
    <source>
        <dbReference type="Proteomes" id="UP001172721"/>
    </source>
</evidence>